<reference evidence="3 4" key="1">
    <citation type="submission" date="2022-09" db="EMBL/GenBank/DDBJ databases">
        <authorList>
            <person name="Palmer J.M."/>
        </authorList>
    </citation>
    <scope>NUCLEOTIDE SEQUENCE [LARGE SCALE GENOMIC DNA]</scope>
    <source>
        <strain evidence="3 4">DSM 7382</strain>
    </source>
</reference>
<evidence type="ECO:0000313" key="3">
    <source>
        <dbReference type="EMBL" id="KAK7676994.1"/>
    </source>
</evidence>
<feature type="region of interest" description="Disordered" evidence="1">
    <location>
        <begin position="1"/>
        <end position="31"/>
    </location>
</feature>
<evidence type="ECO:0000313" key="4">
    <source>
        <dbReference type="Proteomes" id="UP001385951"/>
    </source>
</evidence>
<feature type="domain" description="F-box" evidence="2">
    <location>
        <begin position="38"/>
        <end position="87"/>
    </location>
</feature>
<sequence length="266" mass="30509">MANPTKSKNSKTEQHVAIAGSSASPTRRRRVRVRRGGLKDMPRMPLDILFEIFSHLEPKDLLNLSRTSEPLRQLLMSRASALLWETSRKNIPGLPDCPSFLSEPEYANLCFTLYCHECLILKGKRLIIRTYWGAGARYCTRCKPVFFYASRSDARTDLQSFNEGCEEKIPDEIIGGPGTVPGPSRMLDRYKPTIEAFMEQWPELIHAEQRTEALKEFRAERDEREKFEQACITWSKSYNVPTGQILTLHLDHGNLRLTLEPRAPTK</sequence>
<dbReference type="AlphaFoldDB" id="A0AAW0FCJ2"/>
<proteinExistence type="predicted"/>
<protein>
    <recommendedName>
        <fullName evidence="2">F-box domain-containing protein</fullName>
    </recommendedName>
</protein>
<organism evidence="3 4">
    <name type="scientific">Cerrena zonata</name>
    <dbReference type="NCBI Taxonomy" id="2478898"/>
    <lineage>
        <taxon>Eukaryota</taxon>
        <taxon>Fungi</taxon>
        <taxon>Dikarya</taxon>
        <taxon>Basidiomycota</taxon>
        <taxon>Agaricomycotina</taxon>
        <taxon>Agaricomycetes</taxon>
        <taxon>Polyporales</taxon>
        <taxon>Cerrenaceae</taxon>
        <taxon>Cerrena</taxon>
    </lineage>
</organism>
<dbReference type="EMBL" id="JASBNA010000098">
    <property type="protein sequence ID" value="KAK7676994.1"/>
    <property type="molecule type" value="Genomic_DNA"/>
</dbReference>
<dbReference type="SMART" id="SM00256">
    <property type="entry name" value="FBOX"/>
    <property type="match status" value="1"/>
</dbReference>
<dbReference type="InterPro" id="IPR036047">
    <property type="entry name" value="F-box-like_dom_sf"/>
</dbReference>
<evidence type="ECO:0000256" key="1">
    <source>
        <dbReference type="SAM" id="MobiDB-lite"/>
    </source>
</evidence>
<name>A0AAW0FCJ2_9APHY</name>
<dbReference type="Pfam" id="PF00646">
    <property type="entry name" value="F-box"/>
    <property type="match status" value="1"/>
</dbReference>
<dbReference type="InterPro" id="IPR001810">
    <property type="entry name" value="F-box_dom"/>
</dbReference>
<dbReference type="Proteomes" id="UP001385951">
    <property type="component" value="Unassembled WGS sequence"/>
</dbReference>
<dbReference type="SUPFAM" id="SSF81383">
    <property type="entry name" value="F-box domain"/>
    <property type="match status" value="1"/>
</dbReference>
<dbReference type="Gene3D" id="1.20.1280.50">
    <property type="match status" value="1"/>
</dbReference>
<keyword evidence="4" id="KW-1185">Reference proteome</keyword>
<evidence type="ECO:0000259" key="2">
    <source>
        <dbReference type="PROSITE" id="PS50181"/>
    </source>
</evidence>
<accession>A0AAW0FCJ2</accession>
<dbReference type="CDD" id="cd09917">
    <property type="entry name" value="F-box_SF"/>
    <property type="match status" value="1"/>
</dbReference>
<gene>
    <name evidence="3" type="ORF">QCA50_020023</name>
</gene>
<comment type="caution">
    <text evidence="3">The sequence shown here is derived from an EMBL/GenBank/DDBJ whole genome shotgun (WGS) entry which is preliminary data.</text>
</comment>
<dbReference type="PROSITE" id="PS50181">
    <property type="entry name" value="FBOX"/>
    <property type="match status" value="1"/>
</dbReference>